<dbReference type="InterPro" id="IPR036779">
    <property type="entry name" value="LysM_dom_sf"/>
</dbReference>
<dbReference type="SUPFAM" id="SSF51445">
    <property type="entry name" value="(Trans)glycosidases"/>
    <property type="match status" value="1"/>
</dbReference>
<keyword evidence="8" id="KW-0732">Signal</keyword>
<dbReference type="Gene3D" id="3.20.20.80">
    <property type="entry name" value="Glycosidases"/>
    <property type="match status" value="1"/>
</dbReference>
<dbReference type="GO" id="GO:0005975">
    <property type="term" value="P:carbohydrate metabolic process"/>
    <property type="evidence" value="ECO:0007669"/>
    <property type="project" value="InterPro"/>
</dbReference>
<feature type="signal peptide" evidence="8">
    <location>
        <begin position="1"/>
        <end position="19"/>
    </location>
</feature>
<feature type="disulfide bond" evidence="6">
    <location>
        <begin position="488"/>
        <end position="502"/>
    </location>
</feature>
<dbReference type="SUPFAM" id="SSF57016">
    <property type="entry name" value="Plant lectins/antimicrobial peptides"/>
    <property type="match status" value="1"/>
</dbReference>
<reference evidence="12 13" key="1">
    <citation type="submission" date="2015-05" db="EMBL/GenBank/DDBJ databases">
        <authorList>
            <person name="Wang D.B."/>
            <person name="Wang M."/>
        </authorList>
    </citation>
    <scope>NUCLEOTIDE SEQUENCE [LARGE SCALE GENOMIC DNA]</scope>
    <source>
        <strain evidence="12">VL1</strain>
    </source>
</reference>
<evidence type="ECO:0000256" key="7">
    <source>
        <dbReference type="SAM" id="MobiDB-lite"/>
    </source>
</evidence>
<feature type="disulfide bond" evidence="6">
    <location>
        <begin position="522"/>
        <end position="526"/>
    </location>
</feature>
<comment type="caution">
    <text evidence="6">Lacks conserved residue(s) required for the propagation of feature annotation.</text>
</comment>
<keyword evidence="5" id="KW-0378">Hydrolase</keyword>
<dbReference type="GO" id="GO:0008843">
    <property type="term" value="F:endochitinase activity"/>
    <property type="evidence" value="ECO:0007669"/>
    <property type="project" value="UniProtKB-EC"/>
</dbReference>
<dbReference type="PROSITE" id="PS51782">
    <property type="entry name" value="LYSM"/>
    <property type="match status" value="2"/>
</dbReference>
<evidence type="ECO:0000259" key="10">
    <source>
        <dbReference type="PROSITE" id="PS51782"/>
    </source>
</evidence>
<evidence type="ECO:0000256" key="2">
    <source>
        <dbReference type="ARBA" id="ARBA00012729"/>
    </source>
</evidence>
<dbReference type="Gene3D" id="3.10.50.10">
    <property type="match status" value="1"/>
</dbReference>
<evidence type="ECO:0000256" key="8">
    <source>
        <dbReference type="SAM" id="SignalP"/>
    </source>
</evidence>
<evidence type="ECO:0000313" key="13">
    <source>
        <dbReference type="Proteomes" id="UP000044602"/>
    </source>
</evidence>
<dbReference type="PROSITE" id="PS50941">
    <property type="entry name" value="CHIT_BIND_I_2"/>
    <property type="match status" value="1"/>
</dbReference>
<feature type="domain" description="LysM" evidence="10">
    <location>
        <begin position="396"/>
        <end position="445"/>
    </location>
</feature>
<dbReference type="PANTHER" id="PTHR47700:SF2">
    <property type="entry name" value="CHITINASE"/>
    <property type="match status" value="1"/>
</dbReference>
<comment type="similarity">
    <text evidence="1">Belongs to the glycosyl hydrolase 18 family. Chitinase class V subfamily.</text>
</comment>
<dbReference type="PANTHER" id="PTHR47700">
    <property type="entry name" value="V CHITINASE, PUTATIVE (AFU_ORTHOLOGUE AFUA_6G13720)-RELATED"/>
    <property type="match status" value="1"/>
</dbReference>
<evidence type="ECO:0000256" key="1">
    <source>
        <dbReference type="ARBA" id="ARBA00008682"/>
    </source>
</evidence>
<feature type="disulfide bond" evidence="6">
    <location>
        <begin position="483"/>
        <end position="495"/>
    </location>
</feature>
<organism evidence="12 13">
    <name type="scientific">Verticillium longisporum</name>
    <name type="common">Verticillium dahliae var. longisporum</name>
    <dbReference type="NCBI Taxonomy" id="100787"/>
    <lineage>
        <taxon>Eukaryota</taxon>
        <taxon>Fungi</taxon>
        <taxon>Dikarya</taxon>
        <taxon>Ascomycota</taxon>
        <taxon>Pezizomycotina</taxon>
        <taxon>Sordariomycetes</taxon>
        <taxon>Hypocreomycetidae</taxon>
        <taxon>Glomerellales</taxon>
        <taxon>Plectosphaerellaceae</taxon>
        <taxon>Verticillium</taxon>
    </lineage>
</organism>
<feature type="domain" description="LysM" evidence="10">
    <location>
        <begin position="331"/>
        <end position="377"/>
    </location>
</feature>
<feature type="domain" description="Chitin-binding type-1" evidence="9">
    <location>
        <begin position="458"/>
        <end position="528"/>
    </location>
</feature>
<dbReference type="InterPro" id="IPR036861">
    <property type="entry name" value="Endochitinase-like_sf"/>
</dbReference>
<sequence length="1630" mass="178209">MWSKILPLLPLLPATAVMASPTQSLTPVSENRILHVKTCPRSCDKAGSDLEEWSHFHDLEGLAVCPEPVLLSFNLYTPLDDPKSVISIRACTLGDASTEDNFLAETEYVAPNAKGETNFGPDGPSRRSINETVVGDGATCGLDTPNNTKVTALLSSWDAGRDISDAGLTTPAAESNENTKPDVGRAIEQLSTHVSKDKSCDELITFAYLRGTLVGLYAGGLIDKKKTSASMLKKLASEMKGASSPTARKALEVCGGQRSSADTFGVVADGSGDFAAVQKVMKTWSNGQCMSDKPEVNSTPLKDSDLWSFDLSPPIESSTSAGRLRKRADCRSIRVVDNDDCGKLASRCGIGGAAFESFNRGTSNLCSTLKPGQPVCCSSGTLPDVKPKPQADGSCATYAVEANEGCAAVAAKHGLKEQDLEKMNEKTWGWDGCAGGLGLKQRICVSSGKPAIPASYPDAQCGPTKPGSKLPTDGTSLADINPCPLKVCCNVWGNCGTTSDFCTISKTATGNPGTSKPGENGCQSSCGTKIVNNSKKPAQFRKIAYYEAWNFKRPCLNMNVLDVDRSYTHVHFAFAEISSSMQVVIPDDQKKQWDLFVAAKDYPKKILAFGGWAFSNEGPGAGLFRQAVSPGNRGAFSDRVVKFAKDNGLSGLDFDWEYPGATDIEGAPPGQAEDGENYYQFLKLVRSKLPSDMTLSIAAASSYWYLRSFPIEKMAEVLDYIVYMTYDFHGQWDVGNKWAMPGCDSGTCLRSHVNSTTTQDSLVMITKAGVPTHKIVVGVTSYGRSFKMSDAGCRGPQCTFLGARNQSPAKKGRCTGEGGYISNFEIDEIIKKGGAIKSWYDAETDSDYLVYERVEWVAYMTETTKSRRISYYESLNMGGTSDWAVDLQGEGERGEDDGEDSDYEPDPNDDKSLEPCPYSPTTMDNIYNLDFRNEIPPHCVGKYLIPVLHSMLKEAKKRFEEILGDGYDKYFRLYADHVFTNRHEALWQLMMDEGNDYFNCEIFSKFPCCPGCEDLNRHNCHNCINDCDVKGGGHPGWEWRKKKMPCPPDYSKRGMDPSKYYMASIFWDYKSDETKKDFVNEISTVVGVGEEDIYYPEHRPHYKSRLAIEMCFGSQPGGDTSYEAMKGDCQGEHWWHNAPTIGTGFTVEDIFNPKTEISSTLKNVNIESILAEYELSVTADEYDEDSFDLIDALVLPIFMMYSGLEHMENVVEMGKDIEEANKIALITNLLSAVLLVVGGFGGVAAGAASTGLRLLGRTLVSLSEAGNTGLGLYTAVSDPKTIPLLIFGLIMSGTNLRSATNVGKAAKLRRDMSAEQIARISPQASKMAGIASSAQKRPPKLDLCRTPRRTSVEHFACITSHSTPLSIAMRLFPTVLGLLAAFQTCVAEISALEAARVLHYYVTYDLDVEVNGQGKNTIAQRCKGTGKDGRCNFNEFVNYYETGKPTSEPRYYEISSGFAFYPGDIAAIVDALRRMGKVSEPDQIERLVKGRKTAVGVFNDLAKISNKNYEKAASNNFSIGRKRANVMETLGSIKHYSLARGEGNMLDRLRKIREVQWKIIQRNSAYAKASSERIDWRQTVAANPDLANKDSALFKTVAAAVKGERNVKGSLADQTIAQRALDHFTACNNS</sequence>
<evidence type="ECO:0000259" key="11">
    <source>
        <dbReference type="PROSITE" id="PS51910"/>
    </source>
</evidence>
<feature type="domain" description="GH18" evidence="11">
    <location>
        <begin position="540"/>
        <end position="898"/>
    </location>
</feature>
<dbReference type="InterPro" id="IPR018392">
    <property type="entry name" value="LysM"/>
</dbReference>
<dbReference type="PROSITE" id="PS51910">
    <property type="entry name" value="GH18_2"/>
    <property type="match status" value="1"/>
</dbReference>
<evidence type="ECO:0000256" key="3">
    <source>
        <dbReference type="ARBA" id="ARBA00022669"/>
    </source>
</evidence>
<evidence type="ECO:0000259" key="9">
    <source>
        <dbReference type="PROSITE" id="PS50941"/>
    </source>
</evidence>
<keyword evidence="5" id="KW-0326">Glycosidase</keyword>
<feature type="chain" id="PRO_5002566729" description="chitinase" evidence="8">
    <location>
        <begin position="20"/>
        <end position="1630"/>
    </location>
</feature>
<dbReference type="CDD" id="cd02878">
    <property type="entry name" value="GH18_zymocin_alpha"/>
    <property type="match status" value="1"/>
</dbReference>
<accession>A0A0G4M047</accession>
<name>A0A0G4M047_VERLO</name>
<dbReference type="STRING" id="100787.A0A0G4M047"/>
<gene>
    <name evidence="12" type="ORF">BN1708_014869</name>
</gene>
<feature type="region of interest" description="Disordered" evidence="7">
    <location>
        <begin position="883"/>
        <end position="919"/>
    </location>
</feature>
<evidence type="ECO:0000256" key="6">
    <source>
        <dbReference type="PROSITE-ProRule" id="PRU00261"/>
    </source>
</evidence>
<dbReference type="Pfam" id="PF00704">
    <property type="entry name" value="Glyco_hydro_18"/>
    <property type="match status" value="1"/>
</dbReference>
<dbReference type="GO" id="GO:0008061">
    <property type="term" value="F:chitin binding"/>
    <property type="evidence" value="ECO:0007669"/>
    <property type="project" value="UniProtKB-UniRule"/>
</dbReference>
<dbReference type="InterPro" id="IPR011583">
    <property type="entry name" value="Chitinase_II/V-like_cat"/>
</dbReference>
<keyword evidence="13" id="KW-1185">Reference proteome</keyword>
<evidence type="ECO:0000256" key="5">
    <source>
        <dbReference type="ARBA" id="ARBA00023295"/>
    </source>
</evidence>
<feature type="compositionally biased region" description="Acidic residues" evidence="7">
    <location>
        <begin position="893"/>
        <end position="907"/>
    </location>
</feature>
<dbReference type="SUPFAM" id="SSF54556">
    <property type="entry name" value="Chitinase insertion domain"/>
    <property type="match status" value="1"/>
</dbReference>
<dbReference type="CDD" id="cd00035">
    <property type="entry name" value="ChtBD1"/>
    <property type="match status" value="1"/>
</dbReference>
<evidence type="ECO:0000313" key="12">
    <source>
        <dbReference type="EMBL" id="CRK27627.1"/>
    </source>
</evidence>
<dbReference type="Proteomes" id="UP000044602">
    <property type="component" value="Unassembled WGS sequence"/>
</dbReference>
<dbReference type="InterPro" id="IPR001002">
    <property type="entry name" value="Chitin-bd_1"/>
</dbReference>
<dbReference type="Gene3D" id="3.10.350.10">
    <property type="entry name" value="LysM domain"/>
    <property type="match status" value="2"/>
</dbReference>
<proteinExistence type="inferred from homology"/>
<dbReference type="SMART" id="SM00636">
    <property type="entry name" value="Glyco_18"/>
    <property type="match status" value="1"/>
</dbReference>
<keyword evidence="4" id="KW-0843">Virulence</keyword>
<keyword evidence="6" id="KW-1015">Disulfide bond</keyword>
<dbReference type="InterPro" id="IPR053214">
    <property type="entry name" value="LysM12-like"/>
</dbReference>
<dbReference type="InterPro" id="IPR029070">
    <property type="entry name" value="Chitinase_insertion_sf"/>
</dbReference>
<dbReference type="EMBL" id="CVQH01020441">
    <property type="protein sequence ID" value="CRK27627.1"/>
    <property type="molecule type" value="Genomic_DNA"/>
</dbReference>
<keyword evidence="3 6" id="KW-0147">Chitin-binding</keyword>
<dbReference type="Gene3D" id="3.30.60.10">
    <property type="entry name" value="Endochitinase-like"/>
    <property type="match status" value="1"/>
</dbReference>
<dbReference type="InterPro" id="IPR017853">
    <property type="entry name" value="GH"/>
</dbReference>
<evidence type="ECO:0000256" key="4">
    <source>
        <dbReference type="ARBA" id="ARBA00023026"/>
    </source>
</evidence>
<dbReference type="InterPro" id="IPR001223">
    <property type="entry name" value="Glyco_hydro18_cat"/>
</dbReference>
<dbReference type="EC" id="3.2.1.14" evidence="2"/>
<protein>
    <recommendedName>
        <fullName evidence="2">chitinase</fullName>
        <ecNumber evidence="2">3.2.1.14</ecNumber>
    </recommendedName>
</protein>